<feature type="compositionally biased region" description="Polar residues" evidence="1">
    <location>
        <begin position="238"/>
        <end position="270"/>
    </location>
</feature>
<feature type="region of interest" description="Disordered" evidence="1">
    <location>
        <begin position="129"/>
        <end position="169"/>
    </location>
</feature>
<accession>A0AA39PRX2</accession>
<feature type="compositionally biased region" description="Polar residues" evidence="1">
    <location>
        <begin position="155"/>
        <end position="169"/>
    </location>
</feature>
<evidence type="ECO:0000313" key="3">
    <source>
        <dbReference type="Proteomes" id="UP001175227"/>
    </source>
</evidence>
<proteinExistence type="predicted"/>
<feature type="compositionally biased region" description="Low complexity" evidence="1">
    <location>
        <begin position="70"/>
        <end position="89"/>
    </location>
</feature>
<comment type="caution">
    <text evidence="2">The sequence shown here is derived from an EMBL/GenBank/DDBJ whole genome shotgun (WGS) entry which is preliminary data.</text>
</comment>
<feature type="region of interest" description="Disordered" evidence="1">
    <location>
        <begin position="53"/>
        <end position="89"/>
    </location>
</feature>
<evidence type="ECO:0000256" key="1">
    <source>
        <dbReference type="SAM" id="MobiDB-lite"/>
    </source>
</evidence>
<protein>
    <submittedName>
        <fullName evidence="2">Uncharacterized protein</fullName>
    </submittedName>
</protein>
<feature type="region of interest" description="Disordered" evidence="1">
    <location>
        <begin position="186"/>
        <end position="270"/>
    </location>
</feature>
<reference evidence="2" key="1">
    <citation type="submission" date="2023-06" db="EMBL/GenBank/DDBJ databases">
        <authorList>
            <consortium name="Lawrence Berkeley National Laboratory"/>
            <person name="Ahrendt S."/>
            <person name="Sahu N."/>
            <person name="Indic B."/>
            <person name="Wong-Bajracharya J."/>
            <person name="Merenyi Z."/>
            <person name="Ke H.-M."/>
            <person name="Monk M."/>
            <person name="Kocsube S."/>
            <person name="Drula E."/>
            <person name="Lipzen A."/>
            <person name="Balint B."/>
            <person name="Henrissat B."/>
            <person name="Andreopoulos B."/>
            <person name="Martin F.M."/>
            <person name="Harder C.B."/>
            <person name="Rigling D."/>
            <person name="Ford K.L."/>
            <person name="Foster G.D."/>
            <person name="Pangilinan J."/>
            <person name="Papanicolaou A."/>
            <person name="Barry K."/>
            <person name="LaButti K."/>
            <person name="Viragh M."/>
            <person name="Koriabine M."/>
            <person name="Yan M."/>
            <person name="Riley R."/>
            <person name="Champramary S."/>
            <person name="Plett K.L."/>
            <person name="Tsai I.J."/>
            <person name="Slot J."/>
            <person name="Sipos G."/>
            <person name="Plett J."/>
            <person name="Nagy L.G."/>
            <person name="Grigoriev I.V."/>
        </authorList>
    </citation>
    <scope>NUCLEOTIDE SEQUENCE</scope>
    <source>
        <strain evidence="2">ICMP 16352</strain>
    </source>
</reference>
<sequence>MPVPCLRQTATTERKPAFWPWIRLGPSRLSLLAFSAPTAPGTSVDIVRDDDKMTLDPVSTPRPTHRRHSSSLSSRVTSHAHSTTELLDSSTSLQRYDGEFVTGSSSFRTQHQNTASRFMTSVKRSLAVSHGVTMKKRQPNVSKSGMYSTPEERNMPSSFRQRDLSSSPPTIEQIAMGLHLSRTPHLRPAGAQYHSPYGRTSAQGSQHHHAQNETSRRTTPTVVLPPPPARSSLKKPGSTVSSANPGLSTASSTTVTSNCPSTPQSNRSLTSLKMRMSRFLPGARCVSAPSSVMGSPASSPRTSTSDILPRKKAVRFSTPALGIEEND</sequence>
<dbReference type="Proteomes" id="UP001175227">
    <property type="component" value="Unassembled WGS sequence"/>
</dbReference>
<dbReference type="EMBL" id="JAUEPR010000002">
    <property type="protein sequence ID" value="KAK0489039.1"/>
    <property type="molecule type" value="Genomic_DNA"/>
</dbReference>
<organism evidence="2 3">
    <name type="scientific">Armillaria novae-zelandiae</name>
    <dbReference type="NCBI Taxonomy" id="153914"/>
    <lineage>
        <taxon>Eukaryota</taxon>
        <taxon>Fungi</taxon>
        <taxon>Dikarya</taxon>
        <taxon>Basidiomycota</taxon>
        <taxon>Agaricomycotina</taxon>
        <taxon>Agaricomycetes</taxon>
        <taxon>Agaricomycetidae</taxon>
        <taxon>Agaricales</taxon>
        <taxon>Marasmiineae</taxon>
        <taxon>Physalacriaceae</taxon>
        <taxon>Armillaria</taxon>
    </lineage>
</organism>
<dbReference type="AlphaFoldDB" id="A0AA39PRX2"/>
<gene>
    <name evidence="2" type="ORF">IW261DRAFT_1557541</name>
</gene>
<feature type="region of interest" description="Disordered" evidence="1">
    <location>
        <begin position="286"/>
        <end position="312"/>
    </location>
</feature>
<feature type="compositionally biased region" description="Polar residues" evidence="1">
    <location>
        <begin position="288"/>
        <end position="306"/>
    </location>
</feature>
<keyword evidence="3" id="KW-1185">Reference proteome</keyword>
<name>A0AA39PRX2_9AGAR</name>
<evidence type="ECO:0000313" key="2">
    <source>
        <dbReference type="EMBL" id="KAK0489039.1"/>
    </source>
</evidence>